<keyword evidence="1" id="KW-0238">DNA-binding</keyword>
<dbReference type="PANTHER" id="PTHR46797:SF1">
    <property type="entry name" value="METHYLPHOSPHONATE SYNTHASE"/>
    <property type="match status" value="1"/>
</dbReference>
<accession>A0A645B7T7</accession>
<dbReference type="InterPro" id="IPR001387">
    <property type="entry name" value="Cro/C1-type_HTH"/>
</dbReference>
<reference evidence="3" key="1">
    <citation type="submission" date="2019-08" db="EMBL/GenBank/DDBJ databases">
        <authorList>
            <person name="Kucharzyk K."/>
            <person name="Murdoch R.W."/>
            <person name="Higgins S."/>
            <person name="Loffler F."/>
        </authorList>
    </citation>
    <scope>NUCLEOTIDE SEQUENCE</scope>
</reference>
<dbReference type="CDD" id="cd00093">
    <property type="entry name" value="HTH_XRE"/>
    <property type="match status" value="1"/>
</dbReference>
<dbReference type="PROSITE" id="PS50943">
    <property type="entry name" value="HTH_CROC1"/>
    <property type="match status" value="1"/>
</dbReference>
<dbReference type="InterPro" id="IPR010982">
    <property type="entry name" value="Lambda_DNA-bd_dom_sf"/>
</dbReference>
<dbReference type="InterPro" id="IPR050807">
    <property type="entry name" value="TransReg_Diox_bact_type"/>
</dbReference>
<dbReference type="GO" id="GO:0003677">
    <property type="term" value="F:DNA binding"/>
    <property type="evidence" value="ECO:0007669"/>
    <property type="project" value="UniProtKB-KW"/>
</dbReference>
<feature type="domain" description="HTH cro/C1-type" evidence="2">
    <location>
        <begin position="4"/>
        <end position="58"/>
    </location>
</feature>
<name>A0A645B7T7_9ZZZZ</name>
<comment type="caution">
    <text evidence="3">The sequence shown here is derived from an EMBL/GenBank/DDBJ whole genome shotgun (WGS) entry which is preliminary data.</text>
</comment>
<dbReference type="Gene3D" id="1.10.260.40">
    <property type="entry name" value="lambda repressor-like DNA-binding domains"/>
    <property type="match status" value="1"/>
</dbReference>
<dbReference type="AlphaFoldDB" id="A0A645B7T7"/>
<proteinExistence type="predicted"/>
<protein>
    <recommendedName>
        <fullName evidence="2">HTH cro/C1-type domain-containing protein</fullName>
    </recommendedName>
</protein>
<sequence>MEKIRELRLLKKMTQEQLAEAADLSVGYISALENGKKSPSLKRLEKIAYVLGVTSASLFDEDGEPPAQCPFMKGGKWCEPTPMLDDISKEVCALMRDVPLEAKIKILNYAKDMKQLSELPPKRGRQIS</sequence>
<evidence type="ECO:0000259" key="2">
    <source>
        <dbReference type="PROSITE" id="PS50943"/>
    </source>
</evidence>
<organism evidence="3">
    <name type="scientific">bioreactor metagenome</name>
    <dbReference type="NCBI Taxonomy" id="1076179"/>
    <lineage>
        <taxon>unclassified sequences</taxon>
        <taxon>metagenomes</taxon>
        <taxon>ecological metagenomes</taxon>
    </lineage>
</organism>
<dbReference type="GO" id="GO:0003700">
    <property type="term" value="F:DNA-binding transcription factor activity"/>
    <property type="evidence" value="ECO:0007669"/>
    <property type="project" value="TreeGrafter"/>
</dbReference>
<dbReference type="EMBL" id="VSSQ01018155">
    <property type="protein sequence ID" value="MPM61108.1"/>
    <property type="molecule type" value="Genomic_DNA"/>
</dbReference>
<dbReference type="SUPFAM" id="SSF47413">
    <property type="entry name" value="lambda repressor-like DNA-binding domains"/>
    <property type="match status" value="1"/>
</dbReference>
<dbReference type="PANTHER" id="PTHR46797">
    <property type="entry name" value="HTH-TYPE TRANSCRIPTIONAL REGULATOR"/>
    <property type="match status" value="1"/>
</dbReference>
<evidence type="ECO:0000313" key="3">
    <source>
        <dbReference type="EMBL" id="MPM61108.1"/>
    </source>
</evidence>
<dbReference type="SMART" id="SM00530">
    <property type="entry name" value="HTH_XRE"/>
    <property type="match status" value="1"/>
</dbReference>
<dbReference type="Pfam" id="PF01381">
    <property type="entry name" value="HTH_3"/>
    <property type="match status" value="1"/>
</dbReference>
<gene>
    <name evidence="3" type="ORF">SDC9_107962</name>
</gene>
<evidence type="ECO:0000256" key="1">
    <source>
        <dbReference type="ARBA" id="ARBA00023125"/>
    </source>
</evidence>
<dbReference type="GO" id="GO:0005829">
    <property type="term" value="C:cytosol"/>
    <property type="evidence" value="ECO:0007669"/>
    <property type="project" value="TreeGrafter"/>
</dbReference>